<dbReference type="InterPro" id="IPR007196">
    <property type="entry name" value="CCR4-Not_Not1_C"/>
</dbReference>
<dbReference type="GO" id="GO:0000289">
    <property type="term" value="P:nuclear-transcribed mRNA poly(A) tail shortening"/>
    <property type="evidence" value="ECO:0007669"/>
    <property type="project" value="UniProtKB-ARBA"/>
</dbReference>
<comment type="caution">
    <text evidence="13">The sequence shown here is derived from an EMBL/GenBank/DDBJ whole genome shotgun (WGS) entry which is preliminary data.</text>
</comment>
<organism evidence="13 14">
    <name type="scientific">Prymnesium parvum</name>
    <name type="common">Toxic golden alga</name>
    <dbReference type="NCBI Taxonomy" id="97485"/>
    <lineage>
        <taxon>Eukaryota</taxon>
        <taxon>Haptista</taxon>
        <taxon>Haptophyta</taxon>
        <taxon>Prymnesiophyceae</taxon>
        <taxon>Prymnesiales</taxon>
        <taxon>Prymnesiaceae</taxon>
        <taxon>Prymnesium</taxon>
    </lineage>
</organism>
<feature type="region of interest" description="Disordered" evidence="6">
    <location>
        <begin position="920"/>
        <end position="986"/>
    </location>
</feature>
<evidence type="ECO:0000256" key="4">
    <source>
        <dbReference type="ARBA" id="ARBA00023163"/>
    </source>
</evidence>
<accession>A0AB34KCL7</accession>
<dbReference type="GO" id="GO:0060090">
    <property type="term" value="F:molecular adaptor activity"/>
    <property type="evidence" value="ECO:0007669"/>
    <property type="project" value="TreeGrafter"/>
</dbReference>
<dbReference type="InterPro" id="IPR055454">
    <property type="entry name" value="CNOT1-like_NOT1_connector"/>
</dbReference>
<evidence type="ECO:0000256" key="5">
    <source>
        <dbReference type="ARBA" id="ARBA00023242"/>
    </source>
</evidence>
<proteinExistence type="predicted"/>
<evidence type="ECO:0000313" key="13">
    <source>
        <dbReference type="EMBL" id="KAL1530185.1"/>
    </source>
</evidence>
<dbReference type="Pfam" id="PF16417">
    <property type="entry name" value="CNOT1_TTP_bind"/>
    <property type="match status" value="1"/>
</dbReference>
<evidence type="ECO:0000259" key="12">
    <source>
        <dbReference type="Pfam" id="PF25097"/>
    </source>
</evidence>
<dbReference type="Pfam" id="PF16418">
    <property type="entry name" value="CNOT1_HEAT"/>
    <property type="match status" value="1"/>
</dbReference>
<protein>
    <recommendedName>
        <fullName evidence="15">CCR4-NOT transcription complex subunit 1</fullName>
    </recommendedName>
</protein>
<feature type="region of interest" description="Disordered" evidence="6">
    <location>
        <begin position="1489"/>
        <end position="1523"/>
    </location>
</feature>
<dbReference type="Proteomes" id="UP001515480">
    <property type="component" value="Unassembled WGS sequence"/>
</dbReference>
<keyword evidence="5" id="KW-0539">Nucleus</keyword>
<evidence type="ECO:0000259" key="11">
    <source>
        <dbReference type="Pfam" id="PF16418"/>
    </source>
</evidence>
<feature type="compositionally biased region" description="Polar residues" evidence="6">
    <location>
        <begin position="1801"/>
        <end position="1813"/>
    </location>
</feature>
<dbReference type="Pfam" id="PF04054">
    <property type="entry name" value="Not1"/>
    <property type="match status" value="1"/>
</dbReference>
<feature type="compositionally biased region" description="Polar residues" evidence="6">
    <location>
        <begin position="1504"/>
        <end position="1514"/>
    </location>
</feature>
<feature type="compositionally biased region" description="Low complexity" evidence="6">
    <location>
        <begin position="1032"/>
        <end position="1050"/>
    </location>
</feature>
<dbReference type="InterPro" id="IPR032194">
    <property type="entry name" value="CNOT1_HEAT"/>
</dbReference>
<feature type="region of interest" description="Disordered" evidence="6">
    <location>
        <begin position="2615"/>
        <end position="2635"/>
    </location>
</feature>
<comment type="subcellular location">
    <subcellularLocation>
        <location evidence="1">Nucleus</location>
    </subcellularLocation>
</comment>
<feature type="domain" description="CCR4-NOT transcription complex subunit 1-like NOT1 connector" evidence="12">
    <location>
        <begin position="1889"/>
        <end position="2070"/>
    </location>
</feature>
<dbReference type="GO" id="GO:0005634">
    <property type="term" value="C:nucleus"/>
    <property type="evidence" value="ECO:0007669"/>
    <property type="project" value="UniProtKB-SubCell"/>
</dbReference>
<dbReference type="InterPro" id="IPR024557">
    <property type="entry name" value="CNOT1_dom_4"/>
</dbReference>
<feature type="compositionally biased region" description="Pro residues" evidence="6">
    <location>
        <begin position="1435"/>
        <end position="1445"/>
    </location>
</feature>
<feature type="compositionally biased region" description="Low complexity" evidence="6">
    <location>
        <begin position="974"/>
        <end position="986"/>
    </location>
</feature>
<dbReference type="CDD" id="cd20710">
    <property type="entry name" value="NOT1_connector"/>
    <property type="match status" value="1"/>
</dbReference>
<dbReference type="Gene3D" id="1.25.40.800">
    <property type="match status" value="1"/>
</dbReference>
<feature type="domain" description="CCR4-NOT transcription complex subunit 1" evidence="8">
    <location>
        <begin position="1548"/>
        <end position="1690"/>
    </location>
</feature>
<feature type="region of interest" description="Disordered" evidence="6">
    <location>
        <begin position="1068"/>
        <end position="1095"/>
    </location>
</feature>
<dbReference type="InterPro" id="IPR038535">
    <property type="entry name" value="CNOT1_TTP_bind_sf"/>
</dbReference>
<dbReference type="Gene3D" id="1.25.40.790">
    <property type="match status" value="1"/>
</dbReference>
<dbReference type="EMBL" id="JBGBPQ010000001">
    <property type="protein sequence ID" value="KAL1530185.1"/>
    <property type="molecule type" value="Genomic_DNA"/>
</dbReference>
<dbReference type="GO" id="GO:0017148">
    <property type="term" value="P:negative regulation of translation"/>
    <property type="evidence" value="ECO:0007669"/>
    <property type="project" value="InterPro"/>
</dbReference>
<feature type="domain" description="CCR4-NOT transcription complex subunit 1 CAF1-binding" evidence="9">
    <location>
        <begin position="1134"/>
        <end position="1353"/>
    </location>
</feature>
<evidence type="ECO:0000256" key="3">
    <source>
        <dbReference type="ARBA" id="ARBA00023015"/>
    </source>
</evidence>
<dbReference type="FunFam" id="1.25.40.180:FF:000012">
    <property type="entry name" value="Ccr4-Not transcription complex subunit"/>
    <property type="match status" value="1"/>
</dbReference>
<feature type="compositionally biased region" description="Low complexity" evidence="6">
    <location>
        <begin position="1489"/>
        <end position="1499"/>
    </location>
</feature>
<dbReference type="InterPro" id="IPR032193">
    <property type="entry name" value="CNOT1_TTP_bind"/>
</dbReference>
<evidence type="ECO:0000256" key="6">
    <source>
        <dbReference type="SAM" id="MobiDB-lite"/>
    </source>
</evidence>
<dbReference type="Pfam" id="PF12842">
    <property type="entry name" value="DUF3819"/>
    <property type="match status" value="1"/>
</dbReference>
<dbReference type="PANTHER" id="PTHR13162:SF8">
    <property type="entry name" value="CCR4-NOT TRANSCRIPTION COMPLEX SUBUNIT 1"/>
    <property type="match status" value="1"/>
</dbReference>
<name>A0AB34KCL7_PRYPA</name>
<dbReference type="GO" id="GO:0030015">
    <property type="term" value="C:CCR4-NOT core complex"/>
    <property type="evidence" value="ECO:0007669"/>
    <property type="project" value="InterPro"/>
</dbReference>
<feature type="domain" description="CCR4-Not complex component Not1 C-terminal" evidence="7">
    <location>
        <begin position="2256"/>
        <end position="2609"/>
    </location>
</feature>
<feature type="domain" description="CCR4-NOT transcription complex subunit 1 TTP binding" evidence="10">
    <location>
        <begin position="740"/>
        <end position="912"/>
    </location>
</feature>
<evidence type="ECO:0000259" key="7">
    <source>
        <dbReference type="Pfam" id="PF04054"/>
    </source>
</evidence>
<feature type="domain" description="CCR4-NOT transcription complex subunit 1 HEAT repeat" evidence="11">
    <location>
        <begin position="504"/>
        <end position="648"/>
    </location>
</feature>
<gene>
    <name evidence="13" type="ORF">AB1Y20_001101</name>
</gene>
<keyword evidence="2" id="KW-0678">Repressor</keyword>
<dbReference type="Pfam" id="PF25097">
    <property type="entry name" value="ARM_Cnot1"/>
    <property type="match status" value="1"/>
</dbReference>
<dbReference type="InterPro" id="IPR032191">
    <property type="entry name" value="CNOT1_CAF1_bind"/>
</dbReference>
<keyword evidence="14" id="KW-1185">Reference proteome</keyword>
<evidence type="ECO:0000259" key="8">
    <source>
        <dbReference type="Pfam" id="PF12842"/>
    </source>
</evidence>
<dbReference type="Pfam" id="PF16415">
    <property type="entry name" value="CNOT1_CAF1_bind"/>
    <property type="match status" value="1"/>
</dbReference>
<feature type="region of interest" description="Disordered" evidence="6">
    <location>
        <begin position="1003"/>
        <end position="1054"/>
    </location>
</feature>
<reference evidence="13 14" key="1">
    <citation type="journal article" date="2024" name="Science">
        <title>Giant polyketide synthase enzymes in the biosynthesis of giant marine polyether toxins.</title>
        <authorList>
            <person name="Fallon T.R."/>
            <person name="Shende V.V."/>
            <person name="Wierzbicki I.H."/>
            <person name="Pendleton A.L."/>
            <person name="Watervoot N.F."/>
            <person name="Auber R.P."/>
            <person name="Gonzalez D.J."/>
            <person name="Wisecaver J.H."/>
            <person name="Moore B.S."/>
        </authorList>
    </citation>
    <scope>NUCLEOTIDE SEQUENCE [LARGE SCALE GENOMIC DNA]</scope>
    <source>
        <strain evidence="13 14">12B1</strain>
    </source>
</reference>
<dbReference type="InterPro" id="IPR040398">
    <property type="entry name" value="Not1"/>
</dbReference>
<evidence type="ECO:0000259" key="9">
    <source>
        <dbReference type="Pfam" id="PF16415"/>
    </source>
</evidence>
<keyword evidence="3" id="KW-0805">Transcription regulation</keyword>
<evidence type="ECO:0008006" key="15">
    <source>
        <dbReference type="Google" id="ProtNLM"/>
    </source>
</evidence>
<feature type="compositionally biased region" description="Low complexity" evidence="6">
    <location>
        <begin position="698"/>
        <end position="717"/>
    </location>
</feature>
<dbReference type="GO" id="GO:0000932">
    <property type="term" value="C:P-body"/>
    <property type="evidence" value="ECO:0007669"/>
    <property type="project" value="TreeGrafter"/>
</dbReference>
<keyword evidence="4" id="KW-0804">Transcription</keyword>
<feature type="compositionally biased region" description="Polar residues" evidence="6">
    <location>
        <begin position="724"/>
        <end position="745"/>
    </location>
</feature>
<sequence length="2635" mass="283664">MSPYVGVGSFGSIVFAQIRYLVVNLNKKNQKSSVSEIFHLLGLYGESAFVYLLRCLTEEIDFRDPKLQKDQLKVQLLGQEFTKLMGLTNYATILCDVLGTATLPAQEDFLNAFAKAVKATMAQQLSMGLALSQYADGQLHSDGLKFLKAKLSDLGVPPYNRPEGVASLPESLLHSLLFFLERREGLTKQRTALLKILHQLYPEDKAPLTMVPLLYGAELEHLPGDLNSRLTFDAERLREVPSPVQLGLRARDMELADLMQDLGYSCCATPKCLSEVLGEFKEIDVAAVGAAVGMMARTVSGLDDSLSLHGAFSMAVSGKYLEFDAKFDVDKEDSVKALTAWNIDAFVEAINERIPGLDWGKVFEQLDQPTLEVPLPQGFALIVSIHRRACRRPLNSSALLSEWRNLSAQMQLISHALADNKGDVDWSGGRRVEHVPESHLKPEMQCWLNLDLTAALLHLSACGFYDEAQRLFSAPQQRAPQLLLTALVQMKPAGSVNETQLQADLLEQLLPLFISGDSAGSSALLQRLWTLQPAAVMRGMAQLHAAQPQSLLRLLDLAQSAGALEQVLRLNAFSFTLDLATVAQRKDLINFEAWLQQALKADGPDRHFVTACIDYLREKLLGGATRGGGSASVSVLSVDAAAVFFRIISQSDLPELLAREVSELYAQCVLAKPKLQALFSPSAADAAKPALSQSAAVTAAEAESESSPAETPSSVAETAVSAPLMTQQSSSEGPMSATPATATESVASATGAADMQFSAEVEEEANSYFQKIYNDAISIDKVVAMLKRFQASSSTHEHQVYACMVHNLFDEYRYFPKYPDKPLRTTALLFGALVQHGLVLSNMMLGMFLRYVLEALRKPPSSKMCKFALTALDQFKSRLPEWRQYCSHIYQVPHLAQVAPELIPFLESVMNGRAAVDASQPPGIIAQQPPTQLDAPKLPVGLGTSAASGVGGGPPGALFSNVPTPEEPVLASTGGSVEGDSSCSGSSGAVGAIGGGAGLNASKMPPHADLPGLQASSLPSSMPPSFAPGLNPALASEQPAQQAPQSKSPSVIPASATMPAAVLRSSPPLLPTAAQAGPPKGSVAPAASAFGPTSAPGSELPAAAMAAAFAGSGFGTQPCIETLISAASNTEAIVPPESVQDKIGFVLNNMTMQNVAAKSHELLSNIEGNQGYIVWFAQYLVVKRVSLEPNFHSLYGGMLDALQMKPLQRAILNSTLQNARVLLSSNKIRSSSSQRSLLKNLGSWLGQITLARNKALLMRDLDMKELICDAYERGLLIAVVPFVAKVLDACSHSRVFTPPNPWVMALMSLLLELYQVPDLKLNLKFEIEVLAKTLKVELADIKPSNKLASRSQDRLQTCDFANRAGVAAANLGGPGIGGTGFGQLASGLGLGMTGAENSGSAPAIAQLSSCLSGDLSTLTADGLGMRQTSFGQYGQPPPPPLPPGQPGQSGYGGQDKSAAILALAQQQAQQQAHQQAQAAAQAAVQAAAQHQAQHQSSQLPGMSGLQSGLNQDRSSGMGDGGLQEQTVIPNLSSYILINSNLQLFSQQPHLKRLVPIAIDRAIREIISPVVERSVTISCVTTRELMLKDFAMEPDELRMRKAAQQMVQNLAGSLALVTCKEMLRVACSNHLRQLLQQAGVDHQLMEQVVQTCSSENLDLGCTLIEKAATEKAVRDVEEALAPAFAIRRKHREQTGLPYYDMSIFTSGRYPGSLPEALRPKPGGLLPAQRRVYDDFGRIPRVATSAGQVAGPQGSAPPPPPQQHQPGAFGNPSGGGGLLGGNMLLPGQQHAGADSLGFGRGSASASPMRTASSGPDGQLPYHGSIPGLGGQMPSALGGAGSMLGVQAGGAHPAQQSVGLAPGETFSMPQALEKLSIVTTKLDILALQLSVQGITNINSLPPEHEVLQLLRQVTIITSCCSSRDESALQMVQKIFKRMFDQVPTGNPVSRLHTQLNVRIISHIHAACKKVSRFVTDMAIYSDEERKFSAEGIFALIGAGMLHMAEFGAHLAKLVEARNAAATQFSVRLVRVCLLEDHSVSGADCAELLAALSKLCQLPSPPEAILRLLDDVRASLASGGQPHGAAVKKVASKPPEVEAELDPALARVREQIMPLWEEWLVLYEQANASDKAHASFLNSLLSAGWLRFNESSNRFFAVVVELAIRASASSDSDSLNGKAPLNFLPLDALSKLVLLMIKFVPGDAGPGGLSSSDMAKPKAQLLLLTRLLASTISVLLRQYEQRPHEFNQRAYLRLFGSWLFDLNAPDPTLDPIQPQVLSAFCSAFQALQPSRLPGFAFGWMELISHRMFMPKLLLAKGQKGWPMLQRLLVGLFNFLHPYLSAAELTAPMRILYRGALRVLLVLLHDFPEFLCDYHFCLCDVIPPSCIQMRNLILSAFPRNMRLPDPFTPNLKVDLLPEISQPPRILSNFSAALKSHGLTHELDVFLQTRAPFSLVHELRKRIMATEGQAQISLMNSLVLHVGSHGIATLQSSPQGVGGLAHSAPMDIFQQLTNDLHAEGRYLFLNAIANQLRYPNNHTHYFSCVLLYLFFESHDENVEEQITRVLVERLIVHRPHPWGLLVTFIELIKNPRYNFWSKGFTRCAPEIERLFESVARSCMAPGSSSAAPPEMNPAAAGIASS</sequence>
<evidence type="ECO:0000259" key="10">
    <source>
        <dbReference type="Pfam" id="PF16417"/>
    </source>
</evidence>
<feature type="region of interest" description="Disordered" evidence="6">
    <location>
        <begin position="1426"/>
        <end position="1454"/>
    </location>
</feature>
<dbReference type="FunFam" id="1.25.40.800:FF:000001">
    <property type="entry name" value="CCR4-NOT transcription complex subunit 1"/>
    <property type="match status" value="1"/>
</dbReference>
<feature type="region of interest" description="Disordered" evidence="6">
    <location>
        <begin position="698"/>
        <end position="745"/>
    </location>
</feature>
<evidence type="ECO:0000313" key="14">
    <source>
        <dbReference type="Proteomes" id="UP001515480"/>
    </source>
</evidence>
<dbReference type="Gene3D" id="1.25.40.180">
    <property type="match status" value="1"/>
</dbReference>
<evidence type="ECO:0000256" key="2">
    <source>
        <dbReference type="ARBA" id="ARBA00022491"/>
    </source>
</evidence>
<dbReference type="PANTHER" id="PTHR13162">
    <property type="entry name" value="CCR4-NOT TRANSCRIPTION COMPLEX"/>
    <property type="match status" value="1"/>
</dbReference>
<evidence type="ECO:0000256" key="1">
    <source>
        <dbReference type="ARBA" id="ARBA00004123"/>
    </source>
</evidence>
<dbReference type="Gene3D" id="1.25.40.840">
    <property type="entry name" value="CCR4-NOT transcription complex subunit 1 TTP binding domain"/>
    <property type="match status" value="1"/>
</dbReference>
<feature type="region of interest" description="Disordered" evidence="6">
    <location>
        <begin position="1744"/>
        <end position="1820"/>
    </location>
</feature>